<proteinExistence type="predicted"/>
<evidence type="ECO:0000256" key="1">
    <source>
        <dbReference type="SAM" id="SignalP"/>
    </source>
</evidence>
<organism evidence="2 3">
    <name type="scientific">Perkinsus chesapeaki</name>
    <name type="common">Clam parasite</name>
    <name type="synonym">Perkinsus andrewsi</name>
    <dbReference type="NCBI Taxonomy" id="330153"/>
    <lineage>
        <taxon>Eukaryota</taxon>
        <taxon>Sar</taxon>
        <taxon>Alveolata</taxon>
        <taxon>Perkinsozoa</taxon>
        <taxon>Perkinsea</taxon>
        <taxon>Perkinsida</taxon>
        <taxon>Perkinsidae</taxon>
        <taxon>Perkinsus</taxon>
    </lineage>
</organism>
<gene>
    <name evidence="2" type="ORF">FOL47_001475</name>
</gene>
<evidence type="ECO:0000313" key="2">
    <source>
        <dbReference type="EMBL" id="KAF4650061.1"/>
    </source>
</evidence>
<name>A0A7J6KU31_PERCH</name>
<sequence length="424" mass="47890">MFIFNMMYASSLLIWSVLALPVLSDIRRPHGKYTARNRTSSQVNADITFFGDGRLKYRLRVLDMDSSPAGSYPFDMVTSSIIKVTVDDAQHNFWKEHNPGGFDEEGLTTLGYDPILDRVTVISTGGAIELLHESDKLNAPGAVELEPPSGLYKAKDGDLKVKIHFTADGENIRASYQIRLKEVVYASPVSADVRMLSSSLLFIEVPASALHELRLMFPFLTPEWFYRTLGYNAADNEITFLLDQHRAVILKHREGRNAPKLPKKTVNNDLAKYRPYGEFCAYRGALRISVRFSGYTATVAAILPGDRHFIARNILFRYTNGVISLDVLNSDLYEQLRAENIRSLKTLDLKHDPDMNRLFLSTRGKNSYLFQRYGCAHEIENYKAMAEPEGPADGGATGEVSVPMITGEMWHDFIECFMEFFGLR</sequence>
<reference evidence="2 3" key="1">
    <citation type="submission" date="2020-04" db="EMBL/GenBank/DDBJ databases">
        <title>Perkinsus chesapeaki whole genome sequence.</title>
        <authorList>
            <person name="Bogema D.R."/>
        </authorList>
    </citation>
    <scope>NUCLEOTIDE SEQUENCE [LARGE SCALE GENOMIC DNA]</scope>
    <source>
        <strain evidence="2">ATCC PRA-425</strain>
    </source>
</reference>
<dbReference type="Proteomes" id="UP000591131">
    <property type="component" value="Unassembled WGS sequence"/>
</dbReference>
<keyword evidence="1" id="KW-0732">Signal</keyword>
<evidence type="ECO:0000313" key="3">
    <source>
        <dbReference type="Proteomes" id="UP000591131"/>
    </source>
</evidence>
<keyword evidence="3" id="KW-1185">Reference proteome</keyword>
<accession>A0A7J6KU31</accession>
<dbReference type="EMBL" id="JAAPAO010001354">
    <property type="protein sequence ID" value="KAF4650061.1"/>
    <property type="molecule type" value="Genomic_DNA"/>
</dbReference>
<comment type="caution">
    <text evidence="2">The sequence shown here is derived from an EMBL/GenBank/DDBJ whole genome shotgun (WGS) entry which is preliminary data.</text>
</comment>
<protein>
    <submittedName>
        <fullName evidence="2">Uncharacterized protein</fullName>
    </submittedName>
</protein>
<feature type="chain" id="PRO_5029548180" evidence="1">
    <location>
        <begin position="20"/>
        <end position="424"/>
    </location>
</feature>
<dbReference type="AlphaFoldDB" id="A0A7J6KU31"/>
<feature type="signal peptide" evidence="1">
    <location>
        <begin position="1"/>
        <end position="19"/>
    </location>
</feature>